<keyword evidence="2" id="KW-0677">Repeat</keyword>
<dbReference type="SUPFAM" id="SSF49493">
    <property type="entry name" value="HSP40/DnaJ peptide-binding domain"/>
    <property type="match status" value="2"/>
</dbReference>
<dbReference type="STRING" id="1442371.A0A0D2GUE1"/>
<feature type="signal peptide" evidence="7">
    <location>
        <begin position="1"/>
        <end position="22"/>
    </location>
</feature>
<dbReference type="InterPro" id="IPR001623">
    <property type="entry name" value="DnaJ_domain"/>
</dbReference>
<dbReference type="InterPro" id="IPR036410">
    <property type="entry name" value="HSP_DnaJ_Cys-rich_dom_sf"/>
</dbReference>
<dbReference type="InterPro" id="IPR002939">
    <property type="entry name" value="DnaJ_C"/>
</dbReference>
<dbReference type="AlphaFoldDB" id="A0A0D2GUE1"/>
<dbReference type="GeneID" id="27716948"/>
<keyword evidence="5" id="KW-0143">Chaperone</keyword>
<dbReference type="OrthoDB" id="550424at2759"/>
<dbReference type="GO" id="GO:0008270">
    <property type="term" value="F:zinc ion binding"/>
    <property type="evidence" value="ECO:0007669"/>
    <property type="project" value="UniProtKB-KW"/>
</dbReference>
<organism evidence="10 11">
    <name type="scientific">Fonsecaea multimorphosa CBS 102226</name>
    <dbReference type="NCBI Taxonomy" id="1442371"/>
    <lineage>
        <taxon>Eukaryota</taxon>
        <taxon>Fungi</taxon>
        <taxon>Dikarya</taxon>
        <taxon>Ascomycota</taxon>
        <taxon>Pezizomycotina</taxon>
        <taxon>Eurotiomycetes</taxon>
        <taxon>Chaetothyriomycetidae</taxon>
        <taxon>Chaetothyriales</taxon>
        <taxon>Herpotrichiellaceae</taxon>
        <taxon>Fonsecaea</taxon>
    </lineage>
</organism>
<evidence type="ECO:0000256" key="3">
    <source>
        <dbReference type="ARBA" id="ARBA00022771"/>
    </source>
</evidence>
<dbReference type="Proteomes" id="UP000053411">
    <property type="component" value="Unassembled WGS sequence"/>
</dbReference>
<dbReference type="Pfam" id="PF01556">
    <property type="entry name" value="DnaJ_C"/>
    <property type="match status" value="1"/>
</dbReference>
<evidence type="ECO:0000256" key="7">
    <source>
        <dbReference type="SAM" id="SignalP"/>
    </source>
</evidence>
<dbReference type="GO" id="GO:0030544">
    <property type="term" value="F:Hsp70 protein binding"/>
    <property type="evidence" value="ECO:0007669"/>
    <property type="project" value="InterPro"/>
</dbReference>
<dbReference type="GO" id="GO:0051082">
    <property type="term" value="F:unfolded protein binding"/>
    <property type="evidence" value="ECO:0007669"/>
    <property type="project" value="InterPro"/>
</dbReference>
<evidence type="ECO:0000259" key="8">
    <source>
        <dbReference type="PROSITE" id="PS50076"/>
    </source>
</evidence>
<accession>A0A0D2GUE1</accession>
<dbReference type="SMART" id="SM00271">
    <property type="entry name" value="DnaJ"/>
    <property type="match status" value="1"/>
</dbReference>
<dbReference type="CDD" id="cd10747">
    <property type="entry name" value="DnaJ_C"/>
    <property type="match status" value="1"/>
</dbReference>
<gene>
    <name evidence="10" type="ORF">Z520_11202</name>
</gene>
<feature type="chain" id="PRO_5002242842" description="Chaperone DnaJ" evidence="7">
    <location>
        <begin position="23"/>
        <end position="420"/>
    </location>
</feature>
<dbReference type="Gene3D" id="2.10.230.10">
    <property type="entry name" value="Heat shock protein DnaJ, cysteine-rich domain"/>
    <property type="match status" value="1"/>
</dbReference>
<dbReference type="Gene3D" id="1.10.287.110">
    <property type="entry name" value="DnaJ domain"/>
    <property type="match status" value="1"/>
</dbReference>
<keyword evidence="1 6" id="KW-0479">Metal-binding</keyword>
<dbReference type="Pfam" id="PF00226">
    <property type="entry name" value="DnaJ"/>
    <property type="match status" value="1"/>
</dbReference>
<protein>
    <recommendedName>
        <fullName evidence="12">Chaperone DnaJ</fullName>
    </recommendedName>
</protein>
<dbReference type="GO" id="GO:0006457">
    <property type="term" value="P:protein folding"/>
    <property type="evidence" value="ECO:0007669"/>
    <property type="project" value="InterPro"/>
</dbReference>
<evidence type="ECO:0000256" key="6">
    <source>
        <dbReference type="PROSITE-ProRule" id="PRU00546"/>
    </source>
</evidence>
<evidence type="ECO:0008006" key="12">
    <source>
        <dbReference type="Google" id="ProtNLM"/>
    </source>
</evidence>
<sequence length="420" mass="47000">MLILHLISRLVPLLALITCSFAAEDFYKILGLDRSCSDRDLKTAYRKLSKKYHPDKATGDEKKFLEVTEAYEALSDATTRKIYDQYGHEGLENHKRGGGGGGQPHDPFDLFSRFFGGGGHFGRGGGGGVRRGPDLEVRLHVPLRDFYTGGETEFTIEKQQICDECEGSGSADGQVETCNKCSGRGIVIQKHMLAPGIFQQVQMQCDQCGGQGKTIKHKCKVCGGNKVVRGPTTLTAVIEKGMPKGHRLVFESEADEHPDHVAGNLYAYIMETEPAINEDEASRTDGTFFRRKDNDLYWKEVLSLREAWMGEWSRNITHLDGHVVPLSRKRGEVVQPGQTDTIKGEGMPVYHEGHVHEHDHDGPESGNLYVQYVVVLPDQMETGMEKEFWAVWEKWRKKKGVDLLKDSGRPEPSVLVKDEL</sequence>
<evidence type="ECO:0000313" key="11">
    <source>
        <dbReference type="Proteomes" id="UP000053411"/>
    </source>
</evidence>
<dbReference type="RefSeq" id="XP_016627268.1">
    <property type="nucleotide sequence ID" value="XM_016781691.1"/>
</dbReference>
<keyword evidence="4 6" id="KW-0862">Zinc</keyword>
<dbReference type="Pfam" id="PF00684">
    <property type="entry name" value="DnaJ_CXXCXGXG"/>
    <property type="match status" value="1"/>
</dbReference>
<dbReference type="SUPFAM" id="SSF46565">
    <property type="entry name" value="Chaperone J-domain"/>
    <property type="match status" value="1"/>
</dbReference>
<keyword evidence="11" id="KW-1185">Reference proteome</keyword>
<keyword evidence="3 6" id="KW-0863">Zinc-finger</keyword>
<dbReference type="CDD" id="cd10719">
    <property type="entry name" value="DnaJ_zf"/>
    <property type="match status" value="1"/>
</dbReference>
<dbReference type="InterPro" id="IPR036869">
    <property type="entry name" value="J_dom_sf"/>
</dbReference>
<feature type="zinc finger region" description="CR-type" evidence="6">
    <location>
        <begin position="149"/>
        <end position="231"/>
    </location>
</feature>
<dbReference type="PROSITE" id="PS51188">
    <property type="entry name" value="ZF_CR"/>
    <property type="match status" value="1"/>
</dbReference>
<dbReference type="PANTHER" id="PTHR43888">
    <property type="entry name" value="DNAJ-LIKE-2, ISOFORM A-RELATED"/>
    <property type="match status" value="1"/>
</dbReference>
<dbReference type="PRINTS" id="PR00625">
    <property type="entry name" value="JDOMAIN"/>
</dbReference>
<proteinExistence type="predicted"/>
<dbReference type="PROSITE" id="PS50076">
    <property type="entry name" value="DNAJ_2"/>
    <property type="match status" value="1"/>
</dbReference>
<dbReference type="SUPFAM" id="SSF57938">
    <property type="entry name" value="DnaJ/Hsp40 cysteine-rich domain"/>
    <property type="match status" value="1"/>
</dbReference>
<keyword evidence="7" id="KW-0732">Signal</keyword>
<dbReference type="VEuPathDB" id="FungiDB:Z520_11202"/>
<evidence type="ECO:0000256" key="2">
    <source>
        <dbReference type="ARBA" id="ARBA00022737"/>
    </source>
</evidence>
<dbReference type="CDD" id="cd06257">
    <property type="entry name" value="DnaJ"/>
    <property type="match status" value="1"/>
</dbReference>
<feature type="domain" description="CR-type" evidence="9">
    <location>
        <begin position="149"/>
        <end position="231"/>
    </location>
</feature>
<reference evidence="10 11" key="1">
    <citation type="submission" date="2015-01" db="EMBL/GenBank/DDBJ databases">
        <title>The Genome Sequence of Fonsecaea multimorphosa CBS 102226.</title>
        <authorList>
            <consortium name="The Broad Institute Genomics Platform"/>
            <person name="Cuomo C."/>
            <person name="de Hoog S."/>
            <person name="Gorbushina A."/>
            <person name="Stielow B."/>
            <person name="Teixiera M."/>
            <person name="Abouelleil A."/>
            <person name="Chapman S.B."/>
            <person name="Priest M."/>
            <person name="Young S.K."/>
            <person name="Wortman J."/>
            <person name="Nusbaum C."/>
            <person name="Birren B."/>
        </authorList>
    </citation>
    <scope>NUCLEOTIDE SEQUENCE [LARGE SCALE GENOMIC DNA]</scope>
    <source>
        <strain evidence="10 11">CBS 102226</strain>
    </source>
</reference>
<dbReference type="InterPro" id="IPR001305">
    <property type="entry name" value="HSP_DnaJ_Cys-rich_dom"/>
</dbReference>
<dbReference type="InterPro" id="IPR044713">
    <property type="entry name" value="DNJA1/2-like"/>
</dbReference>
<evidence type="ECO:0000256" key="4">
    <source>
        <dbReference type="ARBA" id="ARBA00022833"/>
    </source>
</evidence>
<feature type="domain" description="J" evidence="8">
    <location>
        <begin position="25"/>
        <end position="87"/>
    </location>
</feature>
<dbReference type="InterPro" id="IPR008971">
    <property type="entry name" value="HSP40/DnaJ_pept-bd"/>
</dbReference>
<evidence type="ECO:0000313" key="10">
    <source>
        <dbReference type="EMBL" id="KIX93145.1"/>
    </source>
</evidence>
<evidence type="ECO:0000259" key="9">
    <source>
        <dbReference type="PROSITE" id="PS51188"/>
    </source>
</evidence>
<name>A0A0D2GUE1_9EURO</name>
<evidence type="ECO:0000256" key="1">
    <source>
        <dbReference type="ARBA" id="ARBA00022723"/>
    </source>
</evidence>
<dbReference type="FunFam" id="2.10.230.10:FF:000001">
    <property type="entry name" value="DnaJ subfamily A member 2"/>
    <property type="match status" value="1"/>
</dbReference>
<evidence type="ECO:0000256" key="5">
    <source>
        <dbReference type="ARBA" id="ARBA00023186"/>
    </source>
</evidence>
<dbReference type="EMBL" id="KN848097">
    <property type="protein sequence ID" value="KIX93145.1"/>
    <property type="molecule type" value="Genomic_DNA"/>
</dbReference>
<dbReference type="Gene3D" id="2.60.260.20">
    <property type="entry name" value="Urease metallochaperone UreE, N-terminal domain"/>
    <property type="match status" value="2"/>
</dbReference>